<dbReference type="EMBL" id="AWUW01000134">
    <property type="protein sequence ID" value="ERJ64391.1"/>
    <property type="molecule type" value="Genomic_DNA"/>
</dbReference>
<reference evidence="1 2" key="1">
    <citation type="submission" date="2013-06" db="EMBL/GenBank/DDBJ databases">
        <authorList>
            <person name="Weinstock G."/>
            <person name="Sodergren E."/>
            <person name="Lobos E.A."/>
            <person name="Fulton L."/>
            <person name="Fulton R."/>
            <person name="Courtney L."/>
            <person name="Fronick C."/>
            <person name="O'Laughlin M."/>
            <person name="Godfrey J."/>
            <person name="Wilson R.M."/>
            <person name="Miner T."/>
            <person name="Farmer C."/>
            <person name="Delehaunty K."/>
            <person name="Cordes M."/>
            <person name="Minx P."/>
            <person name="Tomlinson C."/>
            <person name="Chen J."/>
            <person name="Wollam A."/>
            <person name="Pepin K.H."/>
            <person name="Bhonagiri V."/>
            <person name="Zhang X."/>
            <person name="Warren W."/>
            <person name="Mitreva M."/>
            <person name="Mardis E.R."/>
            <person name="Wilson R.K."/>
        </authorList>
    </citation>
    <scope>NUCLEOTIDE SEQUENCE [LARGE SCALE GENOMIC DNA]</scope>
    <source>
        <strain evidence="1 2">F0570</strain>
    </source>
</reference>
<comment type="caution">
    <text evidence="1">The sequence shown here is derived from an EMBL/GenBank/DDBJ whole genome shotgun (WGS) entry which is preliminary data.</text>
</comment>
<name>A0A0E2LNU6_PORGN</name>
<gene>
    <name evidence="1" type="ORF">HMPREF1555_01874</name>
</gene>
<evidence type="ECO:0000313" key="1">
    <source>
        <dbReference type="EMBL" id="ERJ64391.1"/>
    </source>
</evidence>
<dbReference type="Proteomes" id="UP000016630">
    <property type="component" value="Unassembled WGS sequence"/>
</dbReference>
<sequence>KETRIQNSVRELLAKIIKLQLCCTYLWDVQRRQVICSIVKKDYLCSCYGWMEEATRSRFLLFVYPNVQ</sequence>
<proteinExistence type="predicted"/>
<dbReference type="AlphaFoldDB" id="A0A0E2LNU6"/>
<evidence type="ECO:0000313" key="2">
    <source>
        <dbReference type="Proteomes" id="UP000016630"/>
    </source>
</evidence>
<dbReference type="HOGENOM" id="CLU_2781960_0_0_10"/>
<organism evidence="1 2">
    <name type="scientific">Porphyromonas gingivalis F0570</name>
    <dbReference type="NCBI Taxonomy" id="1227271"/>
    <lineage>
        <taxon>Bacteria</taxon>
        <taxon>Pseudomonadati</taxon>
        <taxon>Bacteroidota</taxon>
        <taxon>Bacteroidia</taxon>
        <taxon>Bacteroidales</taxon>
        <taxon>Porphyromonadaceae</taxon>
        <taxon>Porphyromonas</taxon>
    </lineage>
</organism>
<protein>
    <submittedName>
        <fullName evidence="1">Uncharacterized protein</fullName>
    </submittedName>
</protein>
<accession>A0A0E2LNU6</accession>
<feature type="non-terminal residue" evidence="1">
    <location>
        <position position="1"/>
    </location>
</feature>